<proteinExistence type="predicted"/>
<dbReference type="Proteomes" id="UP000054270">
    <property type="component" value="Unassembled WGS sequence"/>
</dbReference>
<sequence length="108" mass="12242">MSYDCFFLTASLLGNVCEASILVATFTIRLFRDADMANDSVLVSNTHLRSRYVVQIGNVNLYVEARICPTESWPHAGYDSVLTSIYLYLPGRARNDVGETLRAHQYRF</sequence>
<accession>A0A0D2M437</accession>
<evidence type="ECO:0000313" key="2">
    <source>
        <dbReference type="Proteomes" id="UP000054270"/>
    </source>
</evidence>
<reference evidence="2" key="1">
    <citation type="submission" date="2014-04" db="EMBL/GenBank/DDBJ databases">
        <title>Evolutionary Origins and Diversification of the Mycorrhizal Mutualists.</title>
        <authorList>
            <consortium name="DOE Joint Genome Institute"/>
            <consortium name="Mycorrhizal Genomics Consortium"/>
            <person name="Kohler A."/>
            <person name="Kuo A."/>
            <person name="Nagy L.G."/>
            <person name="Floudas D."/>
            <person name="Copeland A."/>
            <person name="Barry K.W."/>
            <person name="Cichocki N."/>
            <person name="Veneault-Fourrey C."/>
            <person name="LaButti K."/>
            <person name="Lindquist E.A."/>
            <person name="Lipzen A."/>
            <person name="Lundell T."/>
            <person name="Morin E."/>
            <person name="Murat C."/>
            <person name="Riley R."/>
            <person name="Ohm R."/>
            <person name="Sun H."/>
            <person name="Tunlid A."/>
            <person name="Henrissat B."/>
            <person name="Grigoriev I.V."/>
            <person name="Hibbett D.S."/>
            <person name="Martin F."/>
        </authorList>
    </citation>
    <scope>NUCLEOTIDE SEQUENCE [LARGE SCALE GENOMIC DNA]</scope>
    <source>
        <strain evidence="2">FD-334 SS-4</strain>
    </source>
</reference>
<organism evidence="1 2">
    <name type="scientific">Hypholoma sublateritium (strain FD-334 SS-4)</name>
    <dbReference type="NCBI Taxonomy" id="945553"/>
    <lineage>
        <taxon>Eukaryota</taxon>
        <taxon>Fungi</taxon>
        <taxon>Dikarya</taxon>
        <taxon>Basidiomycota</taxon>
        <taxon>Agaricomycotina</taxon>
        <taxon>Agaricomycetes</taxon>
        <taxon>Agaricomycetidae</taxon>
        <taxon>Agaricales</taxon>
        <taxon>Agaricineae</taxon>
        <taxon>Strophariaceae</taxon>
        <taxon>Hypholoma</taxon>
    </lineage>
</organism>
<gene>
    <name evidence="1" type="ORF">HYPSUDRAFT_977315</name>
</gene>
<keyword evidence="2" id="KW-1185">Reference proteome</keyword>
<protein>
    <submittedName>
        <fullName evidence="1">Uncharacterized protein</fullName>
    </submittedName>
</protein>
<dbReference type="EMBL" id="KN817596">
    <property type="protein sequence ID" value="KJA17953.1"/>
    <property type="molecule type" value="Genomic_DNA"/>
</dbReference>
<name>A0A0D2M437_HYPSF</name>
<dbReference type="AlphaFoldDB" id="A0A0D2M437"/>
<evidence type="ECO:0000313" key="1">
    <source>
        <dbReference type="EMBL" id="KJA17953.1"/>
    </source>
</evidence>